<dbReference type="AlphaFoldDB" id="A0A1B5Z9D3"/>
<proteinExistence type="predicted"/>
<evidence type="ECO:0008006" key="3">
    <source>
        <dbReference type="Google" id="ProtNLM"/>
    </source>
</evidence>
<evidence type="ECO:0000313" key="2">
    <source>
        <dbReference type="Proteomes" id="UP000242715"/>
    </source>
</evidence>
<dbReference type="Proteomes" id="UP000242715">
    <property type="component" value="Unassembled WGS sequence"/>
</dbReference>
<name>A0A1B5Z9D3_TRISU</name>
<evidence type="ECO:0000313" key="1">
    <source>
        <dbReference type="EMBL" id="GAU10723.1"/>
    </source>
</evidence>
<reference evidence="2" key="1">
    <citation type="journal article" date="2017" name="Front. Plant Sci.">
        <title>Climate Clever Clovers: New Paradigm to Reduce the Environmental Footprint of Ruminants by Breeding Low Methanogenic Forages Utilizing Haplotype Variation.</title>
        <authorList>
            <person name="Kaur P."/>
            <person name="Appels R."/>
            <person name="Bayer P.E."/>
            <person name="Keeble-Gagnere G."/>
            <person name="Wang J."/>
            <person name="Hirakawa H."/>
            <person name="Shirasawa K."/>
            <person name="Vercoe P."/>
            <person name="Stefanova K."/>
            <person name="Durmic Z."/>
            <person name="Nichols P."/>
            <person name="Revell C."/>
            <person name="Isobe S.N."/>
            <person name="Edwards D."/>
            <person name="Erskine W."/>
        </authorList>
    </citation>
    <scope>NUCLEOTIDE SEQUENCE [LARGE SCALE GENOMIC DNA]</scope>
    <source>
        <strain evidence="2">cv. Daliak</strain>
    </source>
</reference>
<dbReference type="OrthoDB" id="1435349at2759"/>
<keyword evidence="2" id="KW-1185">Reference proteome</keyword>
<sequence>KWVWRILEENESLWCRVLQAKYGQEGGRVSFMEGVGSNWWRALNQVRSGTGFLDNRWLVENIVRRVGDGSQTLFWKDPWLDDCPFDREWVAVEKRTEGVGGGTAEGVCGSII</sequence>
<dbReference type="EMBL" id="BCLP01054091">
    <property type="protein sequence ID" value="GAU10723.1"/>
    <property type="molecule type" value="Genomic_DNA"/>
</dbReference>
<feature type="non-terminal residue" evidence="1">
    <location>
        <position position="1"/>
    </location>
</feature>
<comment type="caution">
    <text evidence="1">The sequence shown here is derived from an EMBL/GenBank/DDBJ whole genome shotgun (WGS) entry which is preliminary data.</text>
</comment>
<gene>
    <name evidence="1" type="ORF">TSUD_425530</name>
</gene>
<accession>A0A1B5Z9D3</accession>
<protein>
    <recommendedName>
        <fullName evidence="3">Reverse transcriptase zinc-binding domain-containing protein</fullName>
    </recommendedName>
</protein>
<organism evidence="1 2">
    <name type="scientific">Trifolium subterraneum</name>
    <name type="common">Subterranean clover</name>
    <dbReference type="NCBI Taxonomy" id="3900"/>
    <lineage>
        <taxon>Eukaryota</taxon>
        <taxon>Viridiplantae</taxon>
        <taxon>Streptophyta</taxon>
        <taxon>Embryophyta</taxon>
        <taxon>Tracheophyta</taxon>
        <taxon>Spermatophyta</taxon>
        <taxon>Magnoliopsida</taxon>
        <taxon>eudicotyledons</taxon>
        <taxon>Gunneridae</taxon>
        <taxon>Pentapetalae</taxon>
        <taxon>rosids</taxon>
        <taxon>fabids</taxon>
        <taxon>Fabales</taxon>
        <taxon>Fabaceae</taxon>
        <taxon>Papilionoideae</taxon>
        <taxon>50 kb inversion clade</taxon>
        <taxon>NPAAA clade</taxon>
        <taxon>Hologalegina</taxon>
        <taxon>IRL clade</taxon>
        <taxon>Trifolieae</taxon>
        <taxon>Trifolium</taxon>
    </lineage>
</organism>